<sequence>MATQHPTPFARESCHEADPPLLVAWSTVPSMRMPTPERAAYRRPSQSLRGCETKIYLSAWFWASTHPIIEVSSSEMPHSTAPQRDVCSIMAVARRSRIYMKRMWSYPHTEAPMPKKKHKKYNLRAASTAGLLKLAIE</sequence>
<dbReference type="GeneID" id="9528166"/>
<dbReference type="KEGG" id="val:VDBG_09654"/>
<evidence type="ECO:0000313" key="1">
    <source>
        <dbReference type="EMBL" id="EEY23544.1"/>
    </source>
</evidence>
<name>C9SX03_VERA1</name>
<dbReference type="HOGENOM" id="CLU_1866669_0_0_1"/>
<dbReference type="AlphaFoldDB" id="C9SX03"/>
<dbReference type="EMBL" id="DS985228">
    <property type="protein sequence ID" value="EEY23544.1"/>
    <property type="molecule type" value="Genomic_DNA"/>
</dbReference>
<dbReference type="RefSeq" id="XP_003000459.1">
    <property type="nucleotide sequence ID" value="XM_003000413.1"/>
</dbReference>
<protein>
    <submittedName>
        <fullName evidence="1">Predicted protein</fullName>
    </submittedName>
</protein>
<organism evidence="2">
    <name type="scientific">Verticillium alfalfae (strain VaMs.102 / ATCC MYA-4576 / FGSC 10136)</name>
    <name type="common">Verticillium wilt of alfalfa</name>
    <name type="synonym">Verticillium albo-atrum</name>
    <dbReference type="NCBI Taxonomy" id="526221"/>
    <lineage>
        <taxon>Eukaryota</taxon>
        <taxon>Fungi</taxon>
        <taxon>Dikarya</taxon>
        <taxon>Ascomycota</taxon>
        <taxon>Pezizomycotina</taxon>
        <taxon>Sordariomycetes</taxon>
        <taxon>Hypocreomycetidae</taxon>
        <taxon>Glomerellales</taxon>
        <taxon>Plectosphaerellaceae</taxon>
        <taxon>Verticillium</taxon>
    </lineage>
</organism>
<keyword evidence="2" id="KW-1185">Reference proteome</keyword>
<reference evidence="2" key="1">
    <citation type="journal article" date="2011" name="PLoS Pathog.">
        <title>Comparative genomics yields insights into niche adaptation of plant vascular wilt pathogens.</title>
        <authorList>
            <person name="Klosterman S.J."/>
            <person name="Subbarao K.V."/>
            <person name="Kang S."/>
            <person name="Veronese P."/>
            <person name="Gold S.E."/>
            <person name="Thomma B.P.H.J."/>
            <person name="Chen Z."/>
            <person name="Henrissat B."/>
            <person name="Lee Y.-H."/>
            <person name="Park J."/>
            <person name="Garcia-Pedrajas M.D."/>
            <person name="Barbara D.J."/>
            <person name="Anchieta A."/>
            <person name="de Jonge R."/>
            <person name="Santhanam P."/>
            <person name="Maruthachalam K."/>
            <person name="Atallah Z."/>
            <person name="Amyotte S.G."/>
            <person name="Paz Z."/>
            <person name="Inderbitzin P."/>
            <person name="Hayes R.J."/>
            <person name="Heiman D.I."/>
            <person name="Young S."/>
            <person name="Zeng Q."/>
            <person name="Engels R."/>
            <person name="Galagan J."/>
            <person name="Cuomo C.A."/>
            <person name="Dobinson K.F."/>
            <person name="Ma L.-J."/>
        </authorList>
    </citation>
    <scope>NUCLEOTIDE SEQUENCE [LARGE SCALE GENOMIC DNA]</scope>
    <source>
        <strain evidence="2">VaMs.102 / ATCC MYA-4576 / FGSC 10136</strain>
    </source>
</reference>
<accession>C9SX03</accession>
<proteinExistence type="predicted"/>
<dbReference type="Proteomes" id="UP000008698">
    <property type="component" value="Unassembled WGS sequence"/>
</dbReference>
<gene>
    <name evidence="1" type="ORF">VDBG_09654</name>
</gene>
<evidence type="ECO:0000313" key="2">
    <source>
        <dbReference type="Proteomes" id="UP000008698"/>
    </source>
</evidence>